<evidence type="ECO:0000313" key="13">
    <source>
        <dbReference type="Proteomes" id="UP001432322"/>
    </source>
</evidence>
<evidence type="ECO:0000256" key="9">
    <source>
        <dbReference type="ARBA" id="ARBA00022786"/>
    </source>
</evidence>
<comment type="caution">
    <text evidence="12">The sequence shown here is derived from an EMBL/GenBank/DDBJ whole genome shotgun (WGS) entry which is preliminary data.</text>
</comment>
<dbReference type="GO" id="GO:0035329">
    <property type="term" value="P:hippo signaling"/>
    <property type="evidence" value="ECO:0007669"/>
    <property type="project" value="TreeGrafter"/>
</dbReference>
<feature type="domain" description="WW" evidence="11">
    <location>
        <begin position="49"/>
        <end position="83"/>
    </location>
</feature>
<evidence type="ECO:0000256" key="7">
    <source>
        <dbReference type="ARBA" id="ARBA00022679"/>
    </source>
</evidence>
<evidence type="ECO:0000256" key="10">
    <source>
        <dbReference type="ARBA" id="ARBA00023242"/>
    </source>
</evidence>
<dbReference type="FunFam" id="2.20.70.10:FF:000005">
    <property type="entry name" value="E3 ubiquitin-protein ligase"/>
    <property type="match status" value="1"/>
</dbReference>
<dbReference type="EC" id="2.3.2.26" evidence="5"/>
<dbReference type="GO" id="GO:0045944">
    <property type="term" value="P:positive regulation of transcription by RNA polymerase II"/>
    <property type="evidence" value="ECO:0007669"/>
    <property type="project" value="TreeGrafter"/>
</dbReference>
<dbReference type="AlphaFoldDB" id="A0AAV5VIR5"/>
<dbReference type="GO" id="GO:0005634">
    <property type="term" value="C:nucleus"/>
    <property type="evidence" value="ECO:0007669"/>
    <property type="project" value="UniProtKB-SubCell"/>
</dbReference>
<evidence type="ECO:0000256" key="3">
    <source>
        <dbReference type="ARBA" id="ARBA00004496"/>
    </source>
</evidence>
<dbReference type="PROSITE" id="PS01159">
    <property type="entry name" value="WW_DOMAIN_1"/>
    <property type="match status" value="1"/>
</dbReference>
<evidence type="ECO:0000256" key="6">
    <source>
        <dbReference type="ARBA" id="ARBA00022490"/>
    </source>
</evidence>
<dbReference type="PROSITE" id="PS50020">
    <property type="entry name" value="WW_DOMAIN_2"/>
    <property type="match status" value="2"/>
</dbReference>
<sequence>MSIATWQRPTHDMINAHERWQKGCNDAQASWEQRFFIQTNSGLAGDPLGPLPDGWEKRADPNTGRMYFVNHVHRMTQWEDPRTQGVSDDPLPEGWEIRFTEQGVPCFIDHINKTTTYIDLRTGKPSRSAFQTMTFKRTFRWKIAQFRYLCL</sequence>
<comment type="subcellular location">
    <subcellularLocation>
        <location evidence="3">Cytoplasm</location>
    </subcellularLocation>
    <subcellularLocation>
        <location evidence="2">Nucleus</location>
    </subcellularLocation>
</comment>
<keyword evidence="7" id="KW-0808">Transferase</keyword>
<feature type="domain" description="WW" evidence="11">
    <location>
        <begin position="89"/>
        <end position="122"/>
    </location>
</feature>
<keyword evidence="10" id="KW-0539">Nucleus</keyword>
<dbReference type="InterPro" id="IPR051583">
    <property type="entry name" value="YAP1"/>
</dbReference>
<dbReference type="Gene3D" id="2.20.70.10">
    <property type="match status" value="2"/>
</dbReference>
<evidence type="ECO:0000259" key="11">
    <source>
        <dbReference type="PROSITE" id="PS50020"/>
    </source>
</evidence>
<dbReference type="SMART" id="SM00456">
    <property type="entry name" value="WW"/>
    <property type="match status" value="2"/>
</dbReference>
<comment type="catalytic activity">
    <reaction evidence="1">
        <text>S-ubiquitinyl-[E2 ubiquitin-conjugating enzyme]-L-cysteine + [acceptor protein]-L-lysine = [E2 ubiquitin-conjugating enzyme]-L-cysteine + N(6)-ubiquitinyl-[acceptor protein]-L-lysine.</text>
        <dbReference type="EC" id="2.3.2.26"/>
    </reaction>
</comment>
<dbReference type="EMBL" id="BTSY01000003">
    <property type="protein sequence ID" value="GMT17679.1"/>
    <property type="molecule type" value="Genomic_DNA"/>
</dbReference>
<dbReference type="GO" id="GO:0005737">
    <property type="term" value="C:cytoplasm"/>
    <property type="evidence" value="ECO:0007669"/>
    <property type="project" value="UniProtKB-SubCell"/>
</dbReference>
<keyword evidence="9" id="KW-0833">Ubl conjugation pathway</keyword>
<keyword evidence="6" id="KW-0963">Cytoplasm</keyword>
<comment type="pathway">
    <text evidence="4">Protein modification; protein ubiquitination.</text>
</comment>
<dbReference type="Pfam" id="PF00397">
    <property type="entry name" value="WW"/>
    <property type="match status" value="1"/>
</dbReference>
<dbReference type="GO" id="GO:0061630">
    <property type="term" value="F:ubiquitin protein ligase activity"/>
    <property type="evidence" value="ECO:0007669"/>
    <property type="project" value="UniProtKB-EC"/>
</dbReference>
<dbReference type="InterPro" id="IPR001202">
    <property type="entry name" value="WW_dom"/>
</dbReference>
<name>A0AAV5VIR5_9BILA</name>
<organism evidence="12 13">
    <name type="scientific">Pristionchus fissidentatus</name>
    <dbReference type="NCBI Taxonomy" id="1538716"/>
    <lineage>
        <taxon>Eukaryota</taxon>
        <taxon>Metazoa</taxon>
        <taxon>Ecdysozoa</taxon>
        <taxon>Nematoda</taxon>
        <taxon>Chromadorea</taxon>
        <taxon>Rhabditida</taxon>
        <taxon>Rhabditina</taxon>
        <taxon>Diplogasteromorpha</taxon>
        <taxon>Diplogasteroidea</taxon>
        <taxon>Neodiplogasteridae</taxon>
        <taxon>Pristionchus</taxon>
    </lineage>
</organism>
<protein>
    <recommendedName>
        <fullName evidence="5">HECT-type E3 ubiquitin transferase</fullName>
        <ecNumber evidence="5">2.3.2.26</ecNumber>
    </recommendedName>
</protein>
<dbReference type="PANTHER" id="PTHR17616:SF8">
    <property type="entry name" value="TRANSCRIPTIONAL COACTIVATOR YORKIE"/>
    <property type="match status" value="1"/>
</dbReference>
<reference evidence="12" key="1">
    <citation type="submission" date="2023-10" db="EMBL/GenBank/DDBJ databases">
        <title>Genome assembly of Pristionchus species.</title>
        <authorList>
            <person name="Yoshida K."/>
            <person name="Sommer R.J."/>
        </authorList>
    </citation>
    <scope>NUCLEOTIDE SEQUENCE</scope>
    <source>
        <strain evidence="12">RS5133</strain>
    </source>
</reference>
<keyword evidence="13" id="KW-1185">Reference proteome</keyword>
<evidence type="ECO:0000256" key="5">
    <source>
        <dbReference type="ARBA" id="ARBA00012485"/>
    </source>
</evidence>
<evidence type="ECO:0000256" key="8">
    <source>
        <dbReference type="ARBA" id="ARBA00022737"/>
    </source>
</evidence>
<dbReference type="GO" id="GO:0003713">
    <property type="term" value="F:transcription coactivator activity"/>
    <property type="evidence" value="ECO:0007669"/>
    <property type="project" value="TreeGrafter"/>
</dbReference>
<accession>A0AAV5VIR5</accession>
<keyword evidence="8" id="KW-0677">Repeat</keyword>
<dbReference type="CDD" id="cd00201">
    <property type="entry name" value="WW"/>
    <property type="match status" value="2"/>
</dbReference>
<dbReference type="SUPFAM" id="SSF51045">
    <property type="entry name" value="WW domain"/>
    <property type="match status" value="2"/>
</dbReference>
<evidence type="ECO:0000313" key="12">
    <source>
        <dbReference type="EMBL" id="GMT17679.1"/>
    </source>
</evidence>
<feature type="non-terminal residue" evidence="12">
    <location>
        <position position="151"/>
    </location>
</feature>
<proteinExistence type="predicted"/>
<dbReference type="InterPro" id="IPR036020">
    <property type="entry name" value="WW_dom_sf"/>
</dbReference>
<gene>
    <name evidence="12" type="ORF">PFISCL1PPCAC_8976</name>
</gene>
<dbReference type="PANTHER" id="PTHR17616">
    <property type="entry name" value="YES-ASSOCIATED PROTEIN YAP1 FAMILY MEMBER"/>
    <property type="match status" value="1"/>
</dbReference>
<evidence type="ECO:0000256" key="2">
    <source>
        <dbReference type="ARBA" id="ARBA00004123"/>
    </source>
</evidence>
<evidence type="ECO:0000256" key="1">
    <source>
        <dbReference type="ARBA" id="ARBA00000885"/>
    </source>
</evidence>
<dbReference type="Proteomes" id="UP001432322">
    <property type="component" value="Unassembled WGS sequence"/>
</dbReference>
<evidence type="ECO:0000256" key="4">
    <source>
        <dbReference type="ARBA" id="ARBA00004906"/>
    </source>
</evidence>